<dbReference type="Gene3D" id="3.60.20.10">
    <property type="entry name" value="Glutamine Phosphoribosylpyrophosphate, subunit 1, domain 1"/>
    <property type="match status" value="1"/>
</dbReference>
<accession>A0A2N0SDB9</accession>
<protein>
    <submittedName>
        <fullName evidence="1">Uncharacterized protein</fullName>
    </submittedName>
</protein>
<dbReference type="VEuPathDB" id="FungiDB:RhiirA1_530293"/>
<dbReference type="SUPFAM" id="SSF56235">
    <property type="entry name" value="N-terminal nucleophile aminohydrolases (Ntn hydrolases)"/>
    <property type="match status" value="1"/>
</dbReference>
<evidence type="ECO:0000313" key="1">
    <source>
        <dbReference type="EMBL" id="PKC73554.1"/>
    </source>
</evidence>
<comment type="caution">
    <text evidence="1">The sequence shown here is derived from an EMBL/GenBank/DDBJ whole genome shotgun (WGS) entry which is preliminary data.</text>
</comment>
<sequence length="120" mass="13690">MVSSTADVYSGRENSEDIADYFYTYKGIELSMGTMVASWDKTEPNIFYIDSDGKHQLVLDLHLLMKLDSASGGSINVYHVKQDGWEFIGNYDIGDLHWKYQDQLKPNLIGDIQPMFNIQS</sequence>
<dbReference type="VEuPathDB" id="FungiDB:RhiirFUN_007999"/>
<reference evidence="1 2" key="1">
    <citation type="submission" date="2017-10" db="EMBL/GenBank/DDBJ databases">
        <title>Extensive intraspecific genome diversity in a model arbuscular mycorrhizal fungus.</title>
        <authorList>
            <person name="Chen E.C.H."/>
            <person name="Morin E."/>
            <person name="Baudet D."/>
            <person name="Noel J."/>
            <person name="Ndikumana S."/>
            <person name="Charron P."/>
            <person name="St-Onge C."/>
            <person name="Giorgi J."/>
            <person name="Grigoriev I.V."/>
            <person name="Roux C."/>
            <person name="Martin F.M."/>
            <person name="Corradi N."/>
        </authorList>
    </citation>
    <scope>NUCLEOTIDE SEQUENCE [LARGE SCALE GENOMIC DNA]</scope>
    <source>
        <strain evidence="1 2">A1</strain>
    </source>
</reference>
<gene>
    <name evidence="1" type="ORF">RhiirA1_530293</name>
</gene>
<dbReference type="InterPro" id="IPR029055">
    <property type="entry name" value="Ntn_hydrolases_N"/>
</dbReference>
<organism evidence="1 2">
    <name type="scientific">Rhizophagus irregularis</name>
    <dbReference type="NCBI Taxonomy" id="588596"/>
    <lineage>
        <taxon>Eukaryota</taxon>
        <taxon>Fungi</taxon>
        <taxon>Fungi incertae sedis</taxon>
        <taxon>Mucoromycota</taxon>
        <taxon>Glomeromycotina</taxon>
        <taxon>Glomeromycetes</taxon>
        <taxon>Glomerales</taxon>
        <taxon>Glomeraceae</taxon>
        <taxon>Rhizophagus</taxon>
    </lineage>
</organism>
<dbReference type="EMBL" id="LLXH01000083">
    <property type="protein sequence ID" value="PKC73554.1"/>
    <property type="molecule type" value="Genomic_DNA"/>
</dbReference>
<dbReference type="VEuPathDB" id="FungiDB:FUN_009194"/>
<dbReference type="AlphaFoldDB" id="A0A2N0SDB9"/>
<dbReference type="OrthoDB" id="37597at2759"/>
<evidence type="ECO:0000313" key="2">
    <source>
        <dbReference type="Proteomes" id="UP000232688"/>
    </source>
</evidence>
<proteinExistence type="predicted"/>
<dbReference type="Proteomes" id="UP000232688">
    <property type="component" value="Unassembled WGS sequence"/>
</dbReference>
<name>A0A2N0SDB9_9GLOM</name>
<reference evidence="1 2" key="2">
    <citation type="submission" date="2017-10" db="EMBL/GenBank/DDBJ databases">
        <title>Genome analyses suggest a sexual origin of heterokaryosis in a supposedly ancient asexual fungus.</title>
        <authorList>
            <person name="Corradi N."/>
            <person name="Sedzielewska K."/>
            <person name="Noel J."/>
            <person name="Charron P."/>
            <person name="Farinelli L."/>
            <person name="Marton T."/>
            <person name="Kruger M."/>
            <person name="Pelin A."/>
            <person name="Brachmann A."/>
            <person name="Corradi N."/>
        </authorList>
    </citation>
    <scope>NUCLEOTIDE SEQUENCE [LARGE SCALE GENOMIC DNA]</scope>
    <source>
        <strain evidence="1 2">A1</strain>
    </source>
</reference>